<comment type="subcellular location">
    <subcellularLocation>
        <location evidence="1">Cell membrane</location>
    </subcellularLocation>
</comment>
<evidence type="ECO:0000256" key="1">
    <source>
        <dbReference type="ARBA" id="ARBA00004236"/>
    </source>
</evidence>
<dbReference type="EMBL" id="CP060712">
    <property type="protein sequence ID" value="QNN50501.1"/>
    <property type="molecule type" value="Genomic_DNA"/>
</dbReference>
<organism evidence="8 9">
    <name type="scientific">Phycicoccus endophyticus</name>
    <dbReference type="NCBI Taxonomy" id="1690220"/>
    <lineage>
        <taxon>Bacteria</taxon>
        <taxon>Bacillati</taxon>
        <taxon>Actinomycetota</taxon>
        <taxon>Actinomycetes</taxon>
        <taxon>Micrococcales</taxon>
        <taxon>Intrasporangiaceae</taxon>
        <taxon>Phycicoccus</taxon>
    </lineage>
</organism>
<sequence>MSTTTPTPRVSTRRLLLVGLAVSLLIAGVVSFYASGHPDGLEYVAHSLGFGDAATSSPTAGSPLADYGVSGVSNARLSGGLAGVIGAVVTGALVLGLVLLVRRRGPRDRGRA</sequence>
<feature type="transmembrane region" description="Helical" evidence="6">
    <location>
        <begin position="15"/>
        <end position="34"/>
    </location>
</feature>
<evidence type="ECO:0000256" key="2">
    <source>
        <dbReference type="ARBA" id="ARBA00022475"/>
    </source>
</evidence>
<dbReference type="AlphaFoldDB" id="A0A7G9R4H6"/>
<keyword evidence="4 6" id="KW-1133">Transmembrane helix</keyword>
<keyword evidence="9" id="KW-1185">Reference proteome</keyword>
<dbReference type="GO" id="GO:0005886">
    <property type="term" value="C:plasma membrane"/>
    <property type="evidence" value="ECO:0007669"/>
    <property type="project" value="UniProtKB-SubCell"/>
</dbReference>
<dbReference type="Proteomes" id="UP000515976">
    <property type="component" value="Chromosome"/>
</dbReference>
<evidence type="ECO:0000256" key="3">
    <source>
        <dbReference type="ARBA" id="ARBA00022692"/>
    </source>
</evidence>
<dbReference type="KEGG" id="pei:H9L10_05805"/>
<evidence type="ECO:0000313" key="9">
    <source>
        <dbReference type="Proteomes" id="UP000515976"/>
    </source>
</evidence>
<evidence type="ECO:0000256" key="5">
    <source>
        <dbReference type="ARBA" id="ARBA00023136"/>
    </source>
</evidence>
<evidence type="ECO:0000259" key="7">
    <source>
        <dbReference type="Pfam" id="PF13190"/>
    </source>
</evidence>
<dbReference type="RefSeq" id="WP_166098332.1">
    <property type="nucleotide sequence ID" value="NZ_BMMY01000001.1"/>
</dbReference>
<dbReference type="InterPro" id="IPR025937">
    <property type="entry name" value="PDGLE_dom"/>
</dbReference>
<accession>A0A7G9R4H6</accession>
<feature type="transmembrane region" description="Helical" evidence="6">
    <location>
        <begin position="80"/>
        <end position="101"/>
    </location>
</feature>
<feature type="domain" description="PDGLE" evidence="7">
    <location>
        <begin position="13"/>
        <end position="103"/>
    </location>
</feature>
<name>A0A7G9R4H6_9MICO</name>
<protein>
    <submittedName>
        <fullName evidence="8">PDGLE domain-containing protein</fullName>
    </submittedName>
</protein>
<evidence type="ECO:0000313" key="8">
    <source>
        <dbReference type="EMBL" id="QNN50501.1"/>
    </source>
</evidence>
<reference evidence="8 9" key="1">
    <citation type="submission" date="2020-08" db="EMBL/GenBank/DDBJ databases">
        <title>Genome sequence of Phycicoccus endophyticus JCM 31784T.</title>
        <authorList>
            <person name="Hyun D.-W."/>
            <person name="Bae J.-W."/>
        </authorList>
    </citation>
    <scope>NUCLEOTIDE SEQUENCE [LARGE SCALE GENOMIC DNA]</scope>
    <source>
        <strain evidence="8 9">JCM 31784</strain>
    </source>
</reference>
<keyword evidence="3 6" id="KW-0812">Transmembrane</keyword>
<keyword evidence="2" id="KW-1003">Cell membrane</keyword>
<proteinExistence type="predicted"/>
<evidence type="ECO:0000256" key="6">
    <source>
        <dbReference type="SAM" id="Phobius"/>
    </source>
</evidence>
<keyword evidence="5 6" id="KW-0472">Membrane</keyword>
<dbReference type="Pfam" id="PF13190">
    <property type="entry name" value="PDGLE"/>
    <property type="match status" value="1"/>
</dbReference>
<gene>
    <name evidence="8" type="ORF">H9L10_05805</name>
</gene>
<evidence type="ECO:0000256" key="4">
    <source>
        <dbReference type="ARBA" id="ARBA00022989"/>
    </source>
</evidence>